<organism evidence="12 13">
    <name type="scientific">Pseudofrankia inefficax (strain DSM 45817 / CECT 9037 / DDB 130130 / EuI1c)</name>
    <name type="common">Frankia inefficax</name>
    <dbReference type="NCBI Taxonomy" id="298654"/>
    <lineage>
        <taxon>Bacteria</taxon>
        <taxon>Bacillati</taxon>
        <taxon>Actinomycetota</taxon>
        <taxon>Actinomycetes</taxon>
        <taxon>Frankiales</taxon>
        <taxon>Frankiaceae</taxon>
        <taxon>Pseudofrankia</taxon>
    </lineage>
</organism>
<dbReference type="PANTHER" id="PTHR11579:SF0">
    <property type="entry name" value="PROTEIN-L-ISOASPARTATE(D-ASPARTATE) O-METHYLTRANSFERASE"/>
    <property type="match status" value="1"/>
</dbReference>
<keyword evidence="6 12" id="KW-0489">Methyltransferase</keyword>
<keyword evidence="7 12" id="KW-0808">Transferase</keyword>
<dbReference type="GO" id="GO:0032259">
    <property type="term" value="P:methylation"/>
    <property type="evidence" value="ECO:0007669"/>
    <property type="project" value="UniProtKB-KW"/>
</dbReference>
<evidence type="ECO:0000256" key="4">
    <source>
        <dbReference type="ARBA" id="ARBA00013346"/>
    </source>
</evidence>
<evidence type="ECO:0000256" key="5">
    <source>
        <dbReference type="ARBA" id="ARBA00022490"/>
    </source>
</evidence>
<evidence type="ECO:0000256" key="2">
    <source>
        <dbReference type="ARBA" id="ARBA00005369"/>
    </source>
</evidence>
<dbReference type="InterPro" id="IPR029063">
    <property type="entry name" value="SAM-dependent_MTases_sf"/>
</dbReference>
<evidence type="ECO:0000256" key="7">
    <source>
        <dbReference type="ARBA" id="ARBA00022679"/>
    </source>
</evidence>
<protein>
    <recommendedName>
        <fullName evidence="4">Protein-L-isoaspartate O-methyltransferase</fullName>
        <ecNumber evidence="3">2.1.1.77</ecNumber>
    </recommendedName>
    <alternativeName>
        <fullName evidence="11">L-isoaspartyl protein carboxyl methyltransferase</fullName>
    </alternativeName>
    <alternativeName>
        <fullName evidence="9">Protein L-isoaspartyl methyltransferase</fullName>
    </alternativeName>
    <alternativeName>
        <fullName evidence="10">Protein-beta-aspartate methyltransferase</fullName>
    </alternativeName>
</protein>
<evidence type="ECO:0000256" key="6">
    <source>
        <dbReference type="ARBA" id="ARBA00022603"/>
    </source>
</evidence>
<sequence>MVDGLRPWGAALSGPVDAAMRTVPRHVFVPGVSLERAYGPDPVVTHRDGEGVPVSSASAPGTVAGMLEKLDVRPGQRVLEIGAGTGYNAALLAQLVGPTGSVTTIEYDEAVASAARAALSGLGVAVTVVHGDGMLGAPGQPTFDRIVVTAGAWDIPRAWWQQLAEDGRLVVPLRILGLTRTVVFERAGAVLRSRSVMEDGFMPMRGVGAVREQNISVGPGPDLVVRLDDERAVDASALQDALDHPAAVCWTGVAVAWGWTEHLDFWLATLEGFCRLLVSRAAVDDGRLMTPKGPWGSMGLVEGGTLAYLTTRPGPTEDAAMPTYEIGACGYGPRGADLAARLAERVRDWDRDGGQGVQLWIEAHPGSAGRPEVSGVLLAVDKRDSRVLVLVAEQAAAAV</sequence>
<evidence type="ECO:0000256" key="10">
    <source>
        <dbReference type="ARBA" id="ARBA00031323"/>
    </source>
</evidence>
<reference evidence="12 13" key="1">
    <citation type="submission" date="2010-10" db="EMBL/GenBank/DDBJ databases">
        <title>Complete sequence of Frankia sp. EuI1c.</title>
        <authorList>
            <consortium name="US DOE Joint Genome Institute"/>
            <person name="Lucas S."/>
            <person name="Copeland A."/>
            <person name="Lapidus A."/>
            <person name="Cheng J.-F."/>
            <person name="Bruce D."/>
            <person name="Goodwin L."/>
            <person name="Pitluck S."/>
            <person name="Chertkov O."/>
            <person name="Detter J.C."/>
            <person name="Han C."/>
            <person name="Tapia R."/>
            <person name="Land M."/>
            <person name="Hauser L."/>
            <person name="Jeffries C."/>
            <person name="Kyrpides N."/>
            <person name="Ivanova N."/>
            <person name="Mikhailova N."/>
            <person name="Beauchemin N."/>
            <person name="Sen A."/>
            <person name="Sur S.A."/>
            <person name="Gtari M."/>
            <person name="Wall L."/>
            <person name="Tisa L."/>
            <person name="Woyke T."/>
        </authorList>
    </citation>
    <scope>NUCLEOTIDE SEQUENCE [LARGE SCALE GENOMIC DNA]</scope>
    <source>
        <strain evidence="13">DSM 45817 / CECT 9037 / EuI1c</strain>
    </source>
</reference>
<comment type="similarity">
    <text evidence="2">Belongs to the methyltransferase superfamily. L-isoaspartyl/D-aspartyl protein methyltransferase family.</text>
</comment>
<dbReference type="PANTHER" id="PTHR11579">
    <property type="entry name" value="PROTEIN-L-ISOASPARTATE O-METHYLTRANSFERASE"/>
    <property type="match status" value="1"/>
</dbReference>
<dbReference type="Pfam" id="PF01135">
    <property type="entry name" value="PCMT"/>
    <property type="match status" value="1"/>
</dbReference>
<evidence type="ECO:0000313" key="13">
    <source>
        <dbReference type="Proteomes" id="UP000002484"/>
    </source>
</evidence>
<dbReference type="GO" id="GO:0004719">
    <property type="term" value="F:protein-L-isoaspartate (D-aspartate) O-methyltransferase activity"/>
    <property type="evidence" value="ECO:0007669"/>
    <property type="project" value="UniProtKB-EC"/>
</dbReference>
<comment type="subcellular location">
    <subcellularLocation>
        <location evidence="1">Cytoplasm</location>
    </subcellularLocation>
</comment>
<dbReference type="AlphaFoldDB" id="E3IWB4"/>
<keyword evidence="5" id="KW-0963">Cytoplasm</keyword>
<proteinExistence type="inferred from homology"/>
<evidence type="ECO:0000256" key="9">
    <source>
        <dbReference type="ARBA" id="ARBA00030757"/>
    </source>
</evidence>
<gene>
    <name evidence="12" type="ordered locus">FraEuI1c_0878</name>
</gene>
<keyword evidence="8" id="KW-0949">S-adenosyl-L-methionine</keyword>
<dbReference type="InterPro" id="IPR000682">
    <property type="entry name" value="PCMT"/>
</dbReference>
<keyword evidence="13" id="KW-1185">Reference proteome</keyword>
<dbReference type="InterPro" id="IPR027573">
    <property type="entry name" value="Methyltran_FxLD"/>
</dbReference>
<dbReference type="Gene3D" id="3.40.50.150">
    <property type="entry name" value="Vaccinia Virus protein VP39"/>
    <property type="match status" value="1"/>
</dbReference>
<evidence type="ECO:0000313" key="12">
    <source>
        <dbReference type="EMBL" id="ADP78956.1"/>
    </source>
</evidence>
<name>E3IWB4_PSEI1</name>
<evidence type="ECO:0000256" key="8">
    <source>
        <dbReference type="ARBA" id="ARBA00022691"/>
    </source>
</evidence>
<accession>E3IWB4</accession>
<dbReference type="CDD" id="cd02440">
    <property type="entry name" value="AdoMet_MTases"/>
    <property type="match status" value="1"/>
</dbReference>
<dbReference type="InParanoid" id="E3IWB4"/>
<dbReference type="eggNOG" id="COG2518">
    <property type="taxonomic scope" value="Bacteria"/>
</dbReference>
<dbReference type="OrthoDB" id="4035289at2"/>
<dbReference type="NCBIfam" id="TIGR04364">
    <property type="entry name" value="methyltran_FxLD"/>
    <property type="match status" value="1"/>
</dbReference>
<dbReference type="STRING" id="298654.FraEuI1c_0878"/>
<dbReference type="GO" id="GO:0005737">
    <property type="term" value="C:cytoplasm"/>
    <property type="evidence" value="ECO:0007669"/>
    <property type="project" value="UniProtKB-SubCell"/>
</dbReference>
<dbReference type="Proteomes" id="UP000002484">
    <property type="component" value="Chromosome"/>
</dbReference>
<dbReference type="EC" id="2.1.1.77" evidence="3"/>
<dbReference type="HOGENOM" id="CLU_037629_2_0_11"/>
<evidence type="ECO:0000256" key="11">
    <source>
        <dbReference type="ARBA" id="ARBA00031350"/>
    </source>
</evidence>
<dbReference type="EMBL" id="CP002299">
    <property type="protein sequence ID" value="ADP78956.1"/>
    <property type="molecule type" value="Genomic_DNA"/>
</dbReference>
<dbReference type="KEGG" id="fri:FraEuI1c_0878"/>
<dbReference type="SUPFAM" id="SSF53335">
    <property type="entry name" value="S-adenosyl-L-methionine-dependent methyltransferases"/>
    <property type="match status" value="1"/>
</dbReference>
<evidence type="ECO:0000256" key="1">
    <source>
        <dbReference type="ARBA" id="ARBA00004496"/>
    </source>
</evidence>
<evidence type="ECO:0000256" key="3">
    <source>
        <dbReference type="ARBA" id="ARBA00011890"/>
    </source>
</evidence>